<dbReference type="AlphaFoldDB" id="A0A2G9GUS7"/>
<evidence type="ECO:0008006" key="3">
    <source>
        <dbReference type="Google" id="ProtNLM"/>
    </source>
</evidence>
<sequence>MIGTNNNSEKSAAPARALGNTEHNWCRAVSSGTGITVLALQMAKPPSEIAAVHGVLHNLQSSHPLLASNLHYNPTSKTFSFLKTKNSQIQIKFHDIQSTSHLLSNNPNPNFSPFHSILEHELNNNNWSDPNSFPQNGVAPLFASVYALSEAKSVIILRFHTTICDRTTAVSLLMELMEMVAESNDGGGTGKEIDNLGEGEKGIETLIPNGTAKKTIWAHGMDLLGYSMNSFRLTNLAFKNTKMPKHSEVVRLQINAHYTSQILAGCESRGIKLCGALAAAALISAHSTILHSDKVKKKYGVVTLTDCRSILDPPLSTHHFGFYHSAILNIHTVKGTENFWDLAKSCYNGFAYYNKCNKHFSDLADLNFLMAKAIENPNLTSSSSLRTSLVSVFENPVIDDSIQMQHKIGVEDYMGCASVHGIGPSVAIFDTVRDGELDCICVYPAPLHSRDQMSKLVDYMRKVMIDGSG</sequence>
<keyword evidence="2" id="KW-1185">Reference proteome</keyword>
<dbReference type="SUPFAM" id="SSF52777">
    <property type="entry name" value="CoA-dependent acyltransferases"/>
    <property type="match status" value="1"/>
</dbReference>
<dbReference type="STRING" id="429701.A0A2G9GUS7"/>
<dbReference type="EMBL" id="NKXS01003628">
    <property type="protein sequence ID" value="PIN09033.1"/>
    <property type="molecule type" value="Genomic_DNA"/>
</dbReference>
<reference evidence="2" key="1">
    <citation type="journal article" date="2018" name="Gigascience">
        <title>Genome assembly of the Pink Ipe (Handroanthus impetiginosus, Bignoniaceae), a highly valued, ecologically keystone Neotropical timber forest tree.</title>
        <authorList>
            <person name="Silva-Junior O.B."/>
            <person name="Grattapaglia D."/>
            <person name="Novaes E."/>
            <person name="Collevatti R.G."/>
        </authorList>
    </citation>
    <scope>NUCLEOTIDE SEQUENCE [LARGE SCALE GENOMIC DNA]</scope>
    <source>
        <strain evidence="2">cv. UFG-1</strain>
    </source>
</reference>
<dbReference type="OrthoDB" id="439993at2759"/>
<name>A0A2G9GUS7_9LAMI</name>
<dbReference type="PANTHER" id="PTHR34375">
    <property type="entry name" value="GATA ZINC FINGER PROTEIN-RELATED"/>
    <property type="match status" value="1"/>
</dbReference>
<dbReference type="Proteomes" id="UP000231279">
    <property type="component" value="Unassembled WGS sequence"/>
</dbReference>
<dbReference type="PANTHER" id="PTHR34375:SF3">
    <property type="entry name" value="CONDENSATION DOMAIN-CONTAINING PROTEIN"/>
    <property type="match status" value="1"/>
</dbReference>
<gene>
    <name evidence="1" type="ORF">CDL12_18385</name>
</gene>
<protein>
    <recommendedName>
        <fullName evidence="3">Condensation domain-containing protein</fullName>
    </recommendedName>
</protein>
<organism evidence="1 2">
    <name type="scientific">Handroanthus impetiginosus</name>
    <dbReference type="NCBI Taxonomy" id="429701"/>
    <lineage>
        <taxon>Eukaryota</taxon>
        <taxon>Viridiplantae</taxon>
        <taxon>Streptophyta</taxon>
        <taxon>Embryophyta</taxon>
        <taxon>Tracheophyta</taxon>
        <taxon>Spermatophyta</taxon>
        <taxon>Magnoliopsida</taxon>
        <taxon>eudicotyledons</taxon>
        <taxon>Gunneridae</taxon>
        <taxon>Pentapetalae</taxon>
        <taxon>asterids</taxon>
        <taxon>lamiids</taxon>
        <taxon>Lamiales</taxon>
        <taxon>Bignoniaceae</taxon>
        <taxon>Crescentiina</taxon>
        <taxon>Tabebuia alliance</taxon>
        <taxon>Handroanthus</taxon>
    </lineage>
</organism>
<evidence type="ECO:0000313" key="2">
    <source>
        <dbReference type="Proteomes" id="UP000231279"/>
    </source>
</evidence>
<evidence type="ECO:0000313" key="1">
    <source>
        <dbReference type="EMBL" id="PIN09033.1"/>
    </source>
</evidence>
<proteinExistence type="predicted"/>
<accession>A0A2G9GUS7</accession>
<comment type="caution">
    <text evidence="1">The sequence shown here is derived from an EMBL/GenBank/DDBJ whole genome shotgun (WGS) entry which is preliminary data.</text>
</comment>